<feature type="compositionally biased region" description="Basic and acidic residues" evidence="1">
    <location>
        <begin position="7"/>
        <end position="21"/>
    </location>
</feature>
<evidence type="ECO:0000313" key="4">
    <source>
        <dbReference type="EMBL" id="CAL4788809.1"/>
    </source>
</evidence>
<feature type="region of interest" description="Disordered" evidence="1">
    <location>
        <begin position="448"/>
        <end position="468"/>
    </location>
</feature>
<feature type="compositionally biased region" description="Low complexity" evidence="1">
    <location>
        <begin position="507"/>
        <end position="529"/>
    </location>
</feature>
<name>A0A9P1G8W2_9DINO</name>
<keyword evidence="5" id="KW-1185">Reference proteome</keyword>
<organism evidence="2">
    <name type="scientific">Cladocopium goreaui</name>
    <dbReference type="NCBI Taxonomy" id="2562237"/>
    <lineage>
        <taxon>Eukaryota</taxon>
        <taxon>Sar</taxon>
        <taxon>Alveolata</taxon>
        <taxon>Dinophyceae</taxon>
        <taxon>Suessiales</taxon>
        <taxon>Symbiodiniaceae</taxon>
        <taxon>Cladocopium</taxon>
    </lineage>
</organism>
<gene>
    <name evidence="2" type="ORF">C1SCF055_LOCUS27541</name>
</gene>
<evidence type="ECO:0000313" key="3">
    <source>
        <dbReference type="EMBL" id="CAL1154872.1"/>
    </source>
</evidence>
<evidence type="ECO:0000313" key="5">
    <source>
        <dbReference type="Proteomes" id="UP001152797"/>
    </source>
</evidence>
<dbReference type="EMBL" id="CAMXCT010002949">
    <property type="protein sequence ID" value="CAI4001497.1"/>
    <property type="molecule type" value="Genomic_DNA"/>
</dbReference>
<comment type="caution">
    <text evidence="2">The sequence shown here is derived from an EMBL/GenBank/DDBJ whole genome shotgun (WGS) entry which is preliminary data.</text>
</comment>
<evidence type="ECO:0000313" key="2">
    <source>
        <dbReference type="EMBL" id="CAI4001497.1"/>
    </source>
</evidence>
<feature type="compositionally biased region" description="Polar residues" evidence="1">
    <location>
        <begin position="34"/>
        <end position="48"/>
    </location>
</feature>
<dbReference type="OrthoDB" id="423887at2759"/>
<feature type="compositionally biased region" description="Polar residues" evidence="1">
    <location>
        <begin position="497"/>
        <end position="506"/>
    </location>
</feature>
<protein>
    <submittedName>
        <fullName evidence="4">DNA polymerase alpha-associated DNA helicase A</fullName>
    </submittedName>
</protein>
<dbReference type="AlphaFoldDB" id="A0A9P1G8W2"/>
<feature type="region of interest" description="Disordered" evidence="1">
    <location>
        <begin position="1"/>
        <end position="132"/>
    </location>
</feature>
<feature type="compositionally biased region" description="Basic residues" evidence="1">
    <location>
        <begin position="80"/>
        <end position="89"/>
    </location>
</feature>
<dbReference type="EMBL" id="CAMXCT030002949">
    <property type="protein sequence ID" value="CAL4788809.1"/>
    <property type="molecule type" value="Genomic_DNA"/>
</dbReference>
<reference evidence="2" key="1">
    <citation type="submission" date="2022-10" db="EMBL/GenBank/DDBJ databases">
        <authorList>
            <person name="Chen Y."/>
            <person name="Dougan E. K."/>
            <person name="Chan C."/>
            <person name="Rhodes N."/>
            <person name="Thang M."/>
        </authorList>
    </citation>
    <scope>NUCLEOTIDE SEQUENCE</scope>
</reference>
<evidence type="ECO:0000256" key="1">
    <source>
        <dbReference type="SAM" id="MobiDB-lite"/>
    </source>
</evidence>
<dbReference type="Proteomes" id="UP001152797">
    <property type="component" value="Unassembled WGS sequence"/>
</dbReference>
<reference evidence="3" key="2">
    <citation type="submission" date="2024-04" db="EMBL/GenBank/DDBJ databases">
        <authorList>
            <person name="Chen Y."/>
            <person name="Shah S."/>
            <person name="Dougan E. K."/>
            <person name="Thang M."/>
            <person name="Chan C."/>
        </authorList>
    </citation>
    <scope>NUCLEOTIDE SEQUENCE [LARGE SCALE GENOMIC DNA]</scope>
</reference>
<feature type="region of interest" description="Disordered" evidence="1">
    <location>
        <begin position="494"/>
        <end position="593"/>
    </location>
</feature>
<sequence>MTLSRGAKWEATNRQETEGSRNLRRSSSHMEKSQVAQVTRATPGSQGHQLEPKMSMDSIAPTLVVKTPEVSEHSDATPPAKHRNAKGRVLRAASSLAPDKGSLDEESHDNQSQISRPPKGAPSPHHPADGIGLAGKRKRVLRAASDLAPGSCVDTESLRSPIASFDGGSQQGDICMKEPPVVHAIENQKSRDDIAADMSPTIPGFPTPPTSQPDRKMTVQLQSQQVDHSQAAAAVEGQEVMLGVFDAQKVASVRTAVDADGPAGKSKRVLRAASDLAPGSCVDTESLRSPIASFDGGSQQGDICMKEPPVVHAIENQKSRDDIAADMSPTIPGFPTPPTSQPDRKMTVQLQSQQVDHSQAAAAVEGQEVMLGVFDAQKVASVRTAVDADGPAGKRKRVLRAASDLAPGSCVDTESLRSPIASFDGGSQQGGICMKEPPVVHAIENQKSRDDIAANMRPSGTADPPAMERPAFEQKLPKPCVDQAETQCWFGSEDCLPQQTPQRRSNSTAETELEASQASQSQDAGASQQRDTQDAVDAQIAQEQLVPAEPSEPSGEPASEPAGESLVGQGLGGQADAISPMLHPPVRKSHLKHRLVGKQTVRNDSSQRPACCLRSGSNVSRARIGHTLDPPERGFLVRVQGDGWGGSGGSYLATVTESDAETFTVIRRGDCYGSWDETHVLKTCCSIVARTTSKEHVFLSVDKGREGRTSKR</sequence>
<dbReference type="EMBL" id="CAMXCT020002949">
    <property type="protein sequence ID" value="CAL1154872.1"/>
    <property type="molecule type" value="Genomic_DNA"/>
</dbReference>
<proteinExistence type="predicted"/>
<accession>A0A9P1G8W2</accession>
<feature type="compositionally biased region" description="Low complexity" evidence="1">
    <location>
        <begin position="547"/>
        <end position="565"/>
    </location>
</feature>